<feature type="region of interest" description="Disordered" evidence="1">
    <location>
        <begin position="69"/>
        <end position="88"/>
    </location>
</feature>
<dbReference type="GO" id="GO:0003723">
    <property type="term" value="F:RNA binding"/>
    <property type="evidence" value="ECO:0007669"/>
    <property type="project" value="TreeGrafter"/>
</dbReference>
<sequence>MATSNAITIDHVNAFFSLDQPLQQLDIVPTATGGAGINNLDQYPPPKASAPSWRKAGTDYVKRVLDRDREAERNRRQSQQNLTMNSTLSVNTLDDIESTIPGGGGPGIDELQEETTQQIYSTYFNVPNKTYDPDLTITSYREEILQQLNIHPVVIIQGPTGCGKTTQVPQYILDYHQSKGMYCNIIVTQPRKIAAISIARRVCQERRWQLGGIVGYQVCYETYKFFILILIIELKNLNL</sequence>
<dbReference type="PANTHER" id="PTHR18934:SF113">
    <property type="entry name" value="ATP-DEPENDENT RNA HELICASE TDRD9"/>
    <property type="match status" value="1"/>
</dbReference>
<dbReference type="PANTHER" id="PTHR18934">
    <property type="entry name" value="ATP-DEPENDENT RNA HELICASE"/>
    <property type="match status" value="1"/>
</dbReference>
<comment type="caution">
    <text evidence="2">The sequence shown here is derived from an EMBL/GenBank/DDBJ whole genome shotgun (WGS) entry which is preliminary data.</text>
</comment>
<dbReference type="EMBL" id="CAXIEN010000018">
    <property type="protein sequence ID" value="CAL1265539.1"/>
    <property type="molecule type" value="Genomic_DNA"/>
</dbReference>
<keyword evidence="3" id="KW-1185">Reference proteome</keyword>
<gene>
    <name evidence="2" type="ORF">LARSCL_LOCUS2585</name>
</gene>
<name>A0AAV1Z5B7_9ARAC</name>
<evidence type="ECO:0000313" key="2">
    <source>
        <dbReference type="EMBL" id="CAL1265539.1"/>
    </source>
</evidence>
<dbReference type="Gene3D" id="3.40.50.300">
    <property type="entry name" value="P-loop containing nucleotide triphosphate hydrolases"/>
    <property type="match status" value="1"/>
</dbReference>
<accession>A0AAV1Z5B7</accession>
<proteinExistence type="predicted"/>
<dbReference type="GO" id="GO:0004386">
    <property type="term" value="F:helicase activity"/>
    <property type="evidence" value="ECO:0007669"/>
    <property type="project" value="TreeGrafter"/>
</dbReference>
<reference evidence="2 3" key="1">
    <citation type="submission" date="2024-04" db="EMBL/GenBank/DDBJ databases">
        <authorList>
            <person name="Rising A."/>
            <person name="Reimegard J."/>
            <person name="Sonavane S."/>
            <person name="Akerstrom W."/>
            <person name="Nylinder S."/>
            <person name="Hedman E."/>
            <person name="Kallberg Y."/>
        </authorList>
    </citation>
    <scope>NUCLEOTIDE SEQUENCE [LARGE SCALE GENOMIC DNA]</scope>
</reference>
<dbReference type="AlphaFoldDB" id="A0AAV1Z5B7"/>
<feature type="compositionally biased region" description="Polar residues" evidence="1">
    <location>
        <begin position="77"/>
        <end position="88"/>
    </location>
</feature>
<dbReference type="SUPFAM" id="SSF52540">
    <property type="entry name" value="P-loop containing nucleoside triphosphate hydrolases"/>
    <property type="match status" value="1"/>
</dbReference>
<dbReference type="InterPro" id="IPR027417">
    <property type="entry name" value="P-loop_NTPase"/>
</dbReference>
<dbReference type="Proteomes" id="UP001497382">
    <property type="component" value="Unassembled WGS sequence"/>
</dbReference>
<organism evidence="2 3">
    <name type="scientific">Larinioides sclopetarius</name>
    <dbReference type="NCBI Taxonomy" id="280406"/>
    <lineage>
        <taxon>Eukaryota</taxon>
        <taxon>Metazoa</taxon>
        <taxon>Ecdysozoa</taxon>
        <taxon>Arthropoda</taxon>
        <taxon>Chelicerata</taxon>
        <taxon>Arachnida</taxon>
        <taxon>Araneae</taxon>
        <taxon>Araneomorphae</taxon>
        <taxon>Entelegynae</taxon>
        <taxon>Araneoidea</taxon>
        <taxon>Araneidae</taxon>
        <taxon>Larinioides</taxon>
    </lineage>
</organism>
<protein>
    <submittedName>
        <fullName evidence="2">Uncharacterized protein</fullName>
    </submittedName>
</protein>
<evidence type="ECO:0000256" key="1">
    <source>
        <dbReference type="SAM" id="MobiDB-lite"/>
    </source>
</evidence>
<evidence type="ECO:0000313" key="3">
    <source>
        <dbReference type="Proteomes" id="UP001497382"/>
    </source>
</evidence>